<gene>
    <name evidence="10" type="ORF">SPRG_16853</name>
</gene>
<dbReference type="InterPro" id="IPR017871">
    <property type="entry name" value="ABC_transporter-like_CS"/>
</dbReference>
<keyword evidence="5" id="KW-0067">ATP-binding</keyword>
<dbReference type="OMA" id="AGQMCTG"/>
<dbReference type="InterPro" id="IPR003593">
    <property type="entry name" value="AAA+_ATPase"/>
</dbReference>
<keyword evidence="4" id="KW-0547">Nucleotide-binding</keyword>
<dbReference type="GO" id="GO:0016020">
    <property type="term" value="C:membrane"/>
    <property type="evidence" value="ECO:0007669"/>
    <property type="project" value="UniProtKB-SubCell"/>
</dbReference>
<dbReference type="SUPFAM" id="SSF52540">
    <property type="entry name" value="P-loop containing nucleoside triphosphate hydrolases"/>
    <property type="match status" value="1"/>
</dbReference>
<dbReference type="SMART" id="SM00382">
    <property type="entry name" value="AAA"/>
    <property type="match status" value="1"/>
</dbReference>
<keyword evidence="6 8" id="KW-1133">Transmembrane helix</keyword>
<dbReference type="KEGG" id="spar:SPRG_16853"/>
<dbReference type="Pfam" id="PF19055">
    <property type="entry name" value="ABC2_membrane_7"/>
    <property type="match status" value="1"/>
</dbReference>
<dbReference type="PANTHER" id="PTHR48041">
    <property type="entry name" value="ABC TRANSPORTER G FAMILY MEMBER 28"/>
    <property type="match status" value="1"/>
</dbReference>
<keyword evidence="7 8" id="KW-0472">Membrane</keyword>
<dbReference type="InterPro" id="IPR043926">
    <property type="entry name" value="ABCG_dom"/>
</dbReference>
<dbReference type="Pfam" id="PF00005">
    <property type="entry name" value="ABC_tran"/>
    <property type="match status" value="1"/>
</dbReference>
<evidence type="ECO:0000256" key="6">
    <source>
        <dbReference type="ARBA" id="ARBA00022989"/>
    </source>
</evidence>
<sequence>MERSDQVFVDVATPTTGEKLLVDVPKMTLEWTHITKTVQVKPPGAKSTVDKVVLNDVHGSATAGEFVVLMGPSGAGKSSLLDIISGRQSATSGSVLVNGARWSKASAKHASYVMQDDVFYETLTVEEHLLYQAELRMGKLFNTSQRQARVDFVIQELGLGKCRNAPIGGDKIRGISGGERKRLSFATEILTNPSLLFADEPTSGLDSVMAESVVLQLRQLAREGRTVIATIHQPSSELFPLFDKLYLLTEGETVYNGPASEAVAYFAAQGHACPNYMNPTDFFMRQIIQADGTDASKARVQALVKAWSTHLTTAPASSESSNEAFDDDDDNGYTQTHMGLMGQLRVLTKRNVTRLVRDKIAFGARLGQSIFTSIFAGLIFWQIKMSQSGVQSFTGALFFVAINQMFGAATPEFIAVPMELPIMRREYDSGLYHAWVWYLAKNVSELFFQLVFPLIFLLPLYFMIGFDGSDATLFFSFYLFIMLITSAATALGYMVSCIGKNADVANILGILFLLPGVIFGGLFLNSNDIPVYFKWCEFITPLKYGFRGISRAYWSTIKDIPCNPGQTCAARNGHDVLVNLGLDGETLLYDVAFMLWINAAYRLVGLAALYLKVYKRI</sequence>
<dbReference type="EMBL" id="KK583618">
    <property type="protein sequence ID" value="KDO17593.1"/>
    <property type="molecule type" value="Genomic_DNA"/>
</dbReference>
<dbReference type="PANTHER" id="PTHR48041:SF139">
    <property type="entry name" value="PROTEIN SCARLET"/>
    <property type="match status" value="1"/>
</dbReference>
<feature type="transmembrane region" description="Helical" evidence="8">
    <location>
        <begin position="395"/>
        <end position="416"/>
    </location>
</feature>
<reference evidence="10 11" key="1">
    <citation type="journal article" date="2013" name="PLoS Genet.">
        <title>Distinctive expansion of potential virulence genes in the genome of the oomycete fish pathogen Saprolegnia parasitica.</title>
        <authorList>
            <person name="Jiang R.H."/>
            <person name="de Bruijn I."/>
            <person name="Haas B.J."/>
            <person name="Belmonte R."/>
            <person name="Lobach L."/>
            <person name="Christie J."/>
            <person name="van den Ackerveken G."/>
            <person name="Bottin A."/>
            <person name="Bulone V."/>
            <person name="Diaz-Moreno S.M."/>
            <person name="Dumas B."/>
            <person name="Fan L."/>
            <person name="Gaulin E."/>
            <person name="Govers F."/>
            <person name="Grenville-Briggs L.J."/>
            <person name="Horner N.R."/>
            <person name="Levin J.Z."/>
            <person name="Mammella M."/>
            <person name="Meijer H.J."/>
            <person name="Morris P."/>
            <person name="Nusbaum C."/>
            <person name="Oome S."/>
            <person name="Phillips A.J."/>
            <person name="van Rooyen D."/>
            <person name="Rzeszutek E."/>
            <person name="Saraiva M."/>
            <person name="Secombes C.J."/>
            <person name="Seidl M.F."/>
            <person name="Snel B."/>
            <person name="Stassen J.H."/>
            <person name="Sykes S."/>
            <person name="Tripathy S."/>
            <person name="van den Berg H."/>
            <person name="Vega-Arreguin J.C."/>
            <person name="Wawra S."/>
            <person name="Young S.K."/>
            <person name="Zeng Q."/>
            <person name="Dieguez-Uribeondo J."/>
            <person name="Russ C."/>
            <person name="Tyler B.M."/>
            <person name="van West P."/>
        </authorList>
    </citation>
    <scope>NUCLEOTIDE SEQUENCE [LARGE SCALE GENOMIC DNA]</scope>
    <source>
        <strain evidence="10 11">CBS 223.65</strain>
    </source>
</reference>
<evidence type="ECO:0000313" key="11">
    <source>
        <dbReference type="Proteomes" id="UP000030745"/>
    </source>
</evidence>
<dbReference type="InterPro" id="IPR050352">
    <property type="entry name" value="ABCG_transporters"/>
</dbReference>
<feature type="transmembrane region" description="Helical" evidence="8">
    <location>
        <begin position="360"/>
        <end position="383"/>
    </location>
</feature>
<feature type="domain" description="ABC transporter" evidence="9">
    <location>
        <begin position="29"/>
        <end position="275"/>
    </location>
</feature>
<dbReference type="InterPro" id="IPR027417">
    <property type="entry name" value="P-loop_NTPase"/>
</dbReference>
<evidence type="ECO:0000256" key="1">
    <source>
        <dbReference type="ARBA" id="ARBA00004141"/>
    </source>
</evidence>
<dbReference type="RefSeq" id="XP_012211702.1">
    <property type="nucleotide sequence ID" value="XM_012356312.1"/>
</dbReference>
<evidence type="ECO:0000256" key="8">
    <source>
        <dbReference type="SAM" id="Phobius"/>
    </source>
</evidence>
<dbReference type="CDD" id="cd03213">
    <property type="entry name" value="ABCG_EPDR"/>
    <property type="match status" value="1"/>
</dbReference>
<evidence type="ECO:0000256" key="2">
    <source>
        <dbReference type="ARBA" id="ARBA00022448"/>
    </source>
</evidence>
<dbReference type="Gene3D" id="3.40.50.300">
    <property type="entry name" value="P-loop containing nucleotide triphosphate hydrolases"/>
    <property type="match status" value="1"/>
</dbReference>
<protein>
    <recommendedName>
        <fullName evidence="9">ABC transporter domain-containing protein</fullName>
    </recommendedName>
</protein>
<evidence type="ECO:0000256" key="4">
    <source>
        <dbReference type="ARBA" id="ARBA00022741"/>
    </source>
</evidence>
<dbReference type="PROSITE" id="PS50893">
    <property type="entry name" value="ABC_TRANSPORTER_2"/>
    <property type="match status" value="1"/>
</dbReference>
<dbReference type="PROSITE" id="PS00211">
    <property type="entry name" value="ABC_TRANSPORTER_1"/>
    <property type="match status" value="1"/>
</dbReference>
<evidence type="ECO:0000256" key="7">
    <source>
        <dbReference type="ARBA" id="ARBA00023136"/>
    </source>
</evidence>
<evidence type="ECO:0000256" key="5">
    <source>
        <dbReference type="ARBA" id="ARBA00022840"/>
    </source>
</evidence>
<feature type="transmembrane region" description="Helical" evidence="8">
    <location>
        <begin position="472"/>
        <end position="493"/>
    </location>
</feature>
<dbReference type="GeneID" id="24138441"/>
<organism evidence="10 11">
    <name type="scientific">Saprolegnia parasitica (strain CBS 223.65)</name>
    <dbReference type="NCBI Taxonomy" id="695850"/>
    <lineage>
        <taxon>Eukaryota</taxon>
        <taxon>Sar</taxon>
        <taxon>Stramenopiles</taxon>
        <taxon>Oomycota</taxon>
        <taxon>Saprolegniomycetes</taxon>
        <taxon>Saprolegniales</taxon>
        <taxon>Saprolegniaceae</taxon>
        <taxon>Saprolegnia</taxon>
    </lineage>
</organism>
<evidence type="ECO:0000256" key="3">
    <source>
        <dbReference type="ARBA" id="ARBA00022692"/>
    </source>
</evidence>
<keyword evidence="3 8" id="KW-0812">Transmembrane</keyword>
<dbReference type="OrthoDB" id="66620at2759"/>
<dbReference type="Pfam" id="PF01061">
    <property type="entry name" value="ABC2_membrane"/>
    <property type="match status" value="1"/>
</dbReference>
<dbReference type="GO" id="GO:0016887">
    <property type="term" value="F:ATP hydrolysis activity"/>
    <property type="evidence" value="ECO:0007669"/>
    <property type="project" value="InterPro"/>
</dbReference>
<dbReference type="InterPro" id="IPR003439">
    <property type="entry name" value="ABC_transporter-like_ATP-bd"/>
</dbReference>
<feature type="transmembrane region" description="Helical" evidence="8">
    <location>
        <begin position="505"/>
        <end position="524"/>
    </location>
</feature>
<dbReference type="GO" id="GO:0140359">
    <property type="term" value="F:ABC-type transporter activity"/>
    <property type="evidence" value="ECO:0007669"/>
    <property type="project" value="InterPro"/>
</dbReference>
<proteinExistence type="predicted"/>
<name>A0A067BHD8_SAPPC</name>
<keyword evidence="2" id="KW-0813">Transport</keyword>
<dbReference type="VEuPathDB" id="FungiDB:SPRG_16853"/>
<comment type="subcellular location">
    <subcellularLocation>
        <location evidence="1">Membrane</location>
        <topology evidence="1">Multi-pass membrane protein</topology>
    </subcellularLocation>
</comment>
<feature type="transmembrane region" description="Helical" evidence="8">
    <location>
        <begin position="587"/>
        <end position="611"/>
    </location>
</feature>
<dbReference type="InterPro" id="IPR013525">
    <property type="entry name" value="ABC2_TM"/>
</dbReference>
<keyword evidence="11" id="KW-1185">Reference proteome</keyword>
<dbReference type="GO" id="GO:0005524">
    <property type="term" value="F:ATP binding"/>
    <property type="evidence" value="ECO:0007669"/>
    <property type="project" value="UniProtKB-KW"/>
</dbReference>
<feature type="transmembrane region" description="Helical" evidence="8">
    <location>
        <begin position="446"/>
        <end position="466"/>
    </location>
</feature>
<dbReference type="AlphaFoldDB" id="A0A067BHD8"/>
<evidence type="ECO:0000259" key="9">
    <source>
        <dbReference type="PROSITE" id="PS50893"/>
    </source>
</evidence>
<evidence type="ECO:0000313" key="10">
    <source>
        <dbReference type="EMBL" id="KDO17593.1"/>
    </source>
</evidence>
<accession>A0A067BHD8</accession>
<dbReference type="Proteomes" id="UP000030745">
    <property type="component" value="Unassembled WGS sequence"/>
</dbReference>